<organism evidence="1 2">
    <name type="scientific">Verticillium longisporum</name>
    <name type="common">Verticillium dahliae var. longisporum</name>
    <dbReference type="NCBI Taxonomy" id="100787"/>
    <lineage>
        <taxon>Eukaryota</taxon>
        <taxon>Fungi</taxon>
        <taxon>Dikarya</taxon>
        <taxon>Ascomycota</taxon>
        <taxon>Pezizomycotina</taxon>
        <taxon>Sordariomycetes</taxon>
        <taxon>Hypocreomycetidae</taxon>
        <taxon>Glomerellales</taxon>
        <taxon>Plectosphaerellaceae</taxon>
        <taxon>Verticillium</taxon>
    </lineage>
</organism>
<evidence type="ECO:0000313" key="1">
    <source>
        <dbReference type="EMBL" id="KAG7128432.1"/>
    </source>
</evidence>
<reference evidence="1" key="1">
    <citation type="journal article" date="2021" name="Mol. Plant Pathol.">
        <title>A 20-kb lineage-specific genomic region tames virulence in pathogenic amphidiploid Verticillium longisporum.</title>
        <authorList>
            <person name="Harting R."/>
            <person name="Starke J."/>
            <person name="Kusch H."/>
            <person name="Poggeler S."/>
            <person name="Maurus I."/>
            <person name="Schluter R."/>
            <person name="Landesfeind M."/>
            <person name="Bulla I."/>
            <person name="Nowrousian M."/>
            <person name="de Jonge R."/>
            <person name="Stahlhut G."/>
            <person name="Hoff K.J."/>
            <person name="Asshauer K.P."/>
            <person name="Thurmer A."/>
            <person name="Stanke M."/>
            <person name="Daniel R."/>
            <person name="Morgenstern B."/>
            <person name="Thomma B.P.H.J."/>
            <person name="Kronstad J.W."/>
            <person name="Braus-Stromeyer S.A."/>
            <person name="Braus G.H."/>
        </authorList>
    </citation>
    <scope>NUCLEOTIDE SEQUENCE</scope>
    <source>
        <strain evidence="1">Vl32</strain>
    </source>
</reference>
<protein>
    <submittedName>
        <fullName evidence="1">Uncharacterized protein</fullName>
    </submittedName>
</protein>
<dbReference type="EMBL" id="JAEMWZ010000266">
    <property type="protein sequence ID" value="KAG7128432.1"/>
    <property type="molecule type" value="Genomic_DNA"/>
</dbReference>
<gene>
    <name evidence="1" type="ORF">HYQ45_011913</name>
</gene>
<proteinExistence type="predicted"/>
<dbReference type="Proteomes" id="UP000689129">
    <property type="component" value="Unassembled WGS sequence"/>
</dbReference>
<dbReference type="AlphaFoldDB" id="A0A8I2ZFE0"/>
<accession>A0A8I2ZFE0</accession>
<evidence type="ECO:0000313" key="2">
    <source>
        <dbReference type="Proteomes" id="UP000689129"/>
    </source>
</evidence>
<sequence>MAEQIVRDTKNYVEVCETIGGEAGVARSTECQKLDEEGPSLRDLDWDAMVEAKAGNGTVELGVYGYELTITDGQSMNATFSGKWGEEAAAAGAESDRPAGNADSAAPAATSAISVVRRPVGSSVAAADASASSVGRAESVVVTAEASSAAAAEMTGAISASNALPTASADALSSVTSLPGESTTVISWVETRKPLPTACAKKNKKRAVKLEL</sequence>
<comment type="caution">
    <text evidence="1">The sequence shown here is derived from an EMBL/GenBank/DDBJ whole genome shotgun (WGS) entry which is preliminary data.</text>
</comment>
<name>A0A8I2ZFE0_VERLO</name>